<organism evidence="2 3">
    <name type="scientific">Grifola frondosa</name>
    <name type="common">Maitake</name>
    <name type="synonym">Polyporus frondosus</name>
    <dbReference type="NCBI Taxonomy" id="5627"/>
    <lineage>
        <taxon>Eukaryota</taxon>
        <taxon>Fungi</taxon>
        <taxon>Dikarya</taxon>
        <taxon>Basidiomycota</taxon>
        <taxon>Agaricomycotina</taxon>
        <taxon>Agaricomycetes</taxon>
        <taxon>Polyporales</taxon>
        <taxon>Grifolaceae</taxon>
        <taxon>Grifola</taxon>
    </lineage>
</organism>
<name>A0A1C7MD32_GRIFR</name>
<comment type="caution">
    <text evidence="2">The sequence shown here is derived from an EMBL/GenBank/DDBJ whole genome shotgun (WGS) entry which is preliminary data.</text>
</comment>
<protein>
    <submittedName>
        <fullName evidence="2">Uncharacterized protein</fullName>
    </submittedName>
</protein>
<dbReference type="EMBL" id="LUGG01000005">
    <property type="protein sequence ID" value="OBZ74851.1"/>
    <property type="molecule type" value="Genomic_DNA"/>
</dbReference>
<feature type="region of interest" description="Disordered" evidence="1">
    <location>
        <begin position="1"/>
        <end position="46"/>
    </location>
</feature>
<reference evidence="2 3" key="1">
    <citation type="submission" date="2016-03" db="EMBL/GenBank/DDBJ databases">
        <title>Whole genome sequencing of Grifola frondosa 9006-11.</title>
        <authorList>
            <person name="Min B."/>
            <person name="Park H."/>
            <person name="Kim J.-G."/>
            <person name="Cho H."/>
            <person name="Oh Y.-L."/>
            <person name="Kong W.-S."/>
            <person name="Choi I.-G."/>
        </authorList>
    </citation>
    <scope>NUCLEOTIDE SEQUENCE [LARGE SCALE GENOMIC DNA]</scope>
    <source>
        <strain evidence="2 3">9006-11</strain>
    </source>
</reference>
<dbReference type="Proteomes" id="UP000092993">
    <property type="component" value="Unassembled WGS sequence"/>
</dbReference>
<accession>A0A1C7MD32</accession>
<feature type="compositionally biased region" description="Low complexity" evidence="1">
    <location>
        <begin position="1"/>
        <end position="14"/>
    </location>
</feature>
<evidence type="ECO:0000313" key="3">
    <source>
        <dbReference type="Proteomes" id="UP000092993"/>
    </source>
</evidence>
<evidence type="ECO:0000256" key="1">
    <source>
        <dbReference type="SAM" id="MobiDB-lite"/>
    </source>
</evidence>
<proteinExistence type="predicted"/>
<sequence>MTTPTRSASAPPKSEAAKPSRPETTPHACPPADSARPVPQAPHDLDQRLQRPAPSQLLPGQSAAAHRIRAQHHTDWLACTRTCTQIPLLKRRELPRRRRRYCAPLWTWTLMVHDGEDFACWAEISPASVDWFAVWSVGGADVVRWRVRVPPSVAAATTLRRAIRGSGRD</sequence>
<evidence type="ECO:0000313" key="2">
    <source>
        <dbReference type="EMBL" id="OBZ74851.1"/>
    </source>
</evidence>
<dbReference type="AlphaFoldDB" id="A0A1C7MD32"/>
<keyword evidence="3" id="KW-1185">Reference proteome</keyword>
<gene>
    <name evidence="2" type="ORF">A0H81_05104</name>
</gene>